<accession>B4S8E1</accession>
<evidence type="ECO:0000259" key="3">
    <source>
        <dbReference type="PROSITE" id="PS51462"/>
    </source>
</evidence>
<proteinExistence type="inferred from homology"/>
<dbReference type="InterPro" id="IPR020084">
    <property type="entry name" value="NUDIX_hydrolase_CS"/>
</dbReference>
<evidence type="ECO:0000313" key="4">
    <source>
        <dbReference type="EMBL" id="ACF46328.1"/>
    </source>
</evidence>
<reference evidence="4" key="1">
    <citation type="submission" date="2008-06" db="EMBL/GenBank/DDBJ databases">
        <title>Complete sequence of chromosome of Prosthecochloris aestuarii DSM 271.</title>
        <authorList>
            <consortium name="US DOE Joint Genome Institute"/>
            <person name="Lucas S."/>
            <person name="Copeland A."/>
            <person name="Lapidus A."/>
            <person name="Glavina del Rio T."/>
            <person name="Dalin E."/>
            <person name="Tice H."/>
            <person name="Bruce D."/>
            <person name="Goodwin L."/>
            <person name="Pitluck S."/>
            <person name="Schmutz J."/>
            <person name="Larimer F."/>
            <person name="Land M."/>
            <person name="Hauser L."/>
            <person name="Kyrpides N."/>
            <person name="Anderson I."/>
            <person name="Liu Z."/>
            <person name="Li T."/>
            <person name="Zhao F."/>
            <person name="Overmann J."/>
            <person name="Bryant D.A."/>
            <person name="Richardson P."/>
        </authorList>
    </citation>
    <scope>NUCLEOTIDE SEQUENCE [LARGE SCALE GENOMIC DNA]</scope>
    <source>
        <strain evidence="4">DSM 271</strain>
    </source>
</reference>
<evidence type="ECO:0000256" key="2">
    <source>
        <dbReference type="RuleBase" id="RU003476"/>
    </source>
</evidence>
<feature type="domain" description="Nudix hydrolase" evidence="3">
    <location>
        <begin position="4"/>
        <end position="134"/>
    </location>
</feature>
<protein>
    <submittedName>
        <fullName evidence="4">NUDIX hydrolase</fullName>
    </submittedName>
</protein>
<evidence type="ECO:0000256" key="1">
    <source>
        <dbReference type="ARBA" id="ARBA00022801"/>
    </source>
</evidence>
<comment type="similarity">
    <text evidence="2">Belongs to the Nudix hydrolase family.</text>
</comment>
<keyword evidence="5" id="KW-1185">Reference proteome</keyword>
<dbReference type="PANTHER" id="PTHR43736:SF1">
    <property type="entry name" value="DIHYDRONEOPTERIN TRIPHOSPHATE DIPHOSPHATASE"/>
    <property type="match status" value="1"/>
</dbReference>
<dbReference type="GO" id="GO:0016787">
    <property type="term" value="F:hydrolase activity"/>
    <property type="evidence" value="ECO:0007669"/>
    <property type="project" value="UniProtKB-KW"/>
</dbReference>
<dbReference type="HOGENOM" id="CLU_037162_20_3_10"/>
<dbReference type="Proteomes" id="UP000002725">
    <property type="component" value="Chromosome"/>
</dbReference>
<dbReference type="eggNOG" id="COG1051">
    <property type="taxonomic scope" value="Bacteria"/>
</dbReference>
<dbReference type="Gene3D" id="3.90.79.10">
    <property type="entry name" value="Nucleoside Triphosphate Pyrophosphohydrolase"/>
    <property type="match status" value="1"/>
</dbReference>
<name>B4S8E1_PROA2</name>
<dbReference type="STRING" id="290512.Paes_1303"/>
<dbReference type="PANTHER" id="PTHR43736">
    <property type="entry name" value="ADP-RIBOSE PYROPHOSPHATASE"/>
    <property type="match status" value="1"/>
</dbReference>
<dbReference type="PROSITE" id="PS51462">
    <property type="entry name" value="NUDIX"/>
    <property type="match status" value="1"/>
</dbReference>
<dbReference type="InterPro" id="IPR020476">
    <property type="entry name" value="Nudix_hydrolase"/>
</dbReference>
<dbReference type="PROSITE" id="PS00893">
    <property type="entry name" value="NUDIX_BOX"/>
    <property type="match status" value="1"/>
</dbReference>
<gene>
    <name evidence="4" type="ordered locus">Paes_1303</name>
</gene>
<evidence type="ECO:0000313" key="5">
    <source>
        <dbReference type="Proteomes" id="UP000002725"/>
    </source>
</evidence>
<dbReference type="KEGG" id="paa:Paes_1303"/>
<dbReference type="InterPro" id="IPR000086">
    <property type="entry name" value="NUDIX_hydrolase_dom"/>
</dbReference>
<organism evidence="4 5">
    <name type="scientific">Prosthecochloris aestuarii (strain DSM 271 / SK 413)</name>
    <dbReference type="NCBI Taxonomy" id="290512"/>
    <lineage>
        <taxon>Bacteria</taxon>
        <taxon>Pseudomonadati</taxon>
        <taxon>Chlorobiota</taxon>
        <taxon>Chlorobiia</taxon>
        <taxon>Chlorobiales</taxon>
        <taxon>Chlorobiaceae</taxon>
        <taxon>Prosthecochloris</taxon>
    </lineage>
</organism>
<dbReference type="CDD" id="cd02883">
    <property type="entry name" value="NUDIX_Hydrolase"/>
    <property type="match status" value="1"/>
</dbReference>
<dbReference type="PRINTS" id="PR00502">
    <property type="entry name" value="NUDIXFAMILY"/>
</dbReference>
<sequence>METMTKATVAAILYPSARERRTVLLTKRTIAPFKGCWCLPGGHIDPLETAEKAVVREVAEETGLTMHAPEFIGYSDEIFPEHNFHAEALIFCGTATGELAAQRDEVSDIRWFSLEDALSQKLAFRHNDILQRYESRTFGP</sequence>
<dbReference type="SUPFAM" id="SSF55811">
    <property type="entry name" value="Nudix"/>
    <property type="match status" value="1"/>
</dbReference>
<dbReference type="AlphaFoldDB" id="B4S8E1"/>
<dbReference type="InterPro" id="IPR015797">
    <property type="entry name" value="NUDIX_hydrolase-like_dom_sf"/>
</dbReference>
<dbReference type="Pfam" id="PF00293">
    <property type="entry name" value="NUDIX"/>
    <property type="match status" value="1"/>
</dbReference>
<dbReference type="EMBL" id="CP001108">
    <property type="protein sequence ID" value="ACF46328.1"/>
    <property type="molecule type" value="Genomic_DNA"/>
</dbReference>
<keyword evidence="1 2" id="KW-0378">Hydrolase</keyword>